<dbReference type="PANTHER" id="PTHR30537">
    <property type="entry name" value="HTH-TYPE TRANSCRIPTIONAL REGULATOR"/>
    <property type="match status" value="1"/>
</dbReference>
<keyword evidence="4" id="KW-0804">Transcription</keyword>
<dbReference type="Proteomes" id="UP000295719">
    <property type="component" value="Unassembled WGS sequence"/>
</dbReference>
<evidence type="ECO:0000259" key="5">
    <source>
        <dbReference type="PROSITE" id="PS50931"/>
    </source>
</evidence>
<dbReference type="GO" id="GO:0043565">
    <property type="term" value="F:sequence-specific DNA binding"/>
    <property type="evidence" value="ECO:0007669"/>
    <property type="project" value="TreeGrafter"/>
</dbReference>
<dbReference type="RefSeq" id="WP_131865389.1">
    <property type="nucleotide sequence ID" value="NZ_SMCR01000004.1"/>
</dbReference>
<dbReference type="FunFam" id="1.10.10.10:FF:000001">
    <property type="entry name" value="LysR family transcriptional regulator"/>
    <property type="match status" value="1"/>
</dbReference>
<dbReference type="Gene3D" id="1.10.10.10">
    <property type="entry name" value="Winged helix-like DNA-binding domain superfamily/Winged helix DNA-binding domain"/>
    <property type="match status" value="1"/>
</dbReference>
<evidence type="ECO:0000256" key="2">
    <source>
        <dbReference type="ARBA" id="ARBA00023015"/>
    </source>
</evidence>
<dbReference type="Pfam" id="PF00126">
    <property type="entry name" value="HTH_1"/>
    <property type="match status" value="1"/>
</dbReference>
<evidence type="ECO:0000256" key="3">
    <source>
        <dbReference type="ARBA" id="ARBA00023125"/>
    </source>
</evidence>
<dbReference type="EMBL" id="SMCR01000004">
    <property type="protein sequence ID" value="TCV96820.1"/>
    <property type="molecule type" value="Genomic_DNA"/>
</dbReference>
<dbReference type="AlphaFoldDB" id="A0A4R3YW52"/>
<dbReference type="PRINTS" id="PR00039">
    <property type="entry name" value="HTHLYSR"/>
</dbReference>
<dbReference type="SUPFAM" id="SSF53850">
    <property type="entry name" value="Periplasmic binding protein-like II"/>
    <property type="match status" value="1"/>
</dbReference>
<name>A0A4R3YW52_9GAMM</name>
<keyword evidence="7" id="KW-1185">Reference proteome</keyword>
<evidence type="ECO:0000313" key="7">
    <source>
        <dbReference type="Proteomes" id="UP000295719"/>
    </source>
</evidence>
<dbReference type="InterPro" id="IPR005119">
    <property type="entry name" value="LysR_subst-bd"/>
</dbReference>
<gene>
    <name evidence="6" type="ORF">EDC52_104260</name>
</gene>
<dbReference type="InterPro" id="IPR036388">
    <property type="entry name" value="WH-like_DNA-bd_sf"/>
</dbReference>
<dbReference type="Gene3D" id="3.40.190.290">
    <property type="match status" value="1"/>
</dbReference>
<keyword evidence="2" id="KW-0805">Transcription regulation</keyword>
<dbReference type="InterPro" id="IPR000847">
    <property type="entry name" value="LysR_HTH_N"/>
</dbReference>
<comment type="similarity">
    <text evidence="1">Belongs to the LysR transcriptional regulatory family.</text>
</comment>
<dbReference type="InterPro" id="IPR036390">
    <property type="entry name" value="WH_DNA-bd_sf"/>
</dbReference>
<comment type="caution">
    <text evidence="6">The sequence shown here is derived from an EMBL/GenBank/DDBJ whole genome shotgun (WGS) entry which is preliminary data.</text>
</comment>
<dbReference type="PROSITE" id="PS50931">
    <property type="entry name" value="HTH_LYSR"/>
    <property type="match status" value="1"/>
</dbReference>
<dbReference type="Pfam" id="PF03466">
    <property type="entry name" value="LysR_substrate"/>
    <property type="match status" value="1"/>
</dbReference>
<keyword evidence="3" id="KW-0238">DNA-binding</keyword>
<reference evidence="6 7" key="1">
    <citation type="submission" date="2019-03" db="EMBL/GenBank/DDBJ databases">
        <title>Genomic Encyclopedia of Type Strains, Phase IV (KMG-IV): sequencing the most valuable type-strain genomes for metagenomic binning, comparative biology and taxonomic classification.</title>
        <authorList>
            <person name="Goeker M."/>
        </authorList>
    </citation>
    <scope>NUCLEOTIDE SEQUENCE [LARGE SCALE GENOMIC DNA]</scope>
    <source>
        <strain evidence="6 7">DSM 19580</strain>
    </source>
</reference>
<accession>A0A4R3YW52</accession>
<protein>
    <submittedName>
        <fullName evidence="6">LysR family transcriptional regulator</fullName>
    </submittedName>
</protein>
<dbReference type="OrthoDB" id="9813056at2"/>
<evidence type="ECO:0000256" key="4">
    <source>
        <dbReference type="ARBA" id="ARBA00023163"/>
    </source>
</evidence>
<evidence type="ECO:0000256" key="1">
    <source>
        <dbReference type="ARBA" id="ARBA00009437"/>
    </source>
</evidence>
<dbReference type="GO" id="GO:0003700">
    <property type="term" value="F:DNA-binding transcription factor activity"/>
    <property type="evidence" value="ECO:0007669"/>
    <property type="project" value="InterPro"/>
</dbReference>
<feature type="domain" description="HTH lysR-type" evidence="5">
    <location>
        <begin position="4"/>
        <end position="61"/>
    </location>
</feature>
<dbReference type="PANTHER" id="PTHR30537:SF1">
    <property type="entry name" value="HTH-TYPE TRANSCRIPTIONAL REGULATOR PGRR"/>
    <property type="match status" value="1"/>
</dbReference>
<organism evidence="6 7">
    <name type="scientific">Biostraticola tofi</name>
    <dbReference type="NCBI Taxonomy" id="466109"/>
    <lineage>
        <taxon>Bacteria</taxon>
        <taxon>Pseudomonadati</taxon>
        <taxon>Pseudomonadota</taxon>
        <taxon>Gammaproteobacteria</taxon>
        <taxon>Enterobacterales</taxon>
        <taxon>Bruguierivoracaceae</taxon>
        <taxon>Biostraticola</taxon>
    </lineage>
</organism>
<sequence length="308" mass="33933">MDGMEFTQLKAFVTVCDERAFGRAAKRLAVSPSALSRAVRSLESRLGIRLLNRTTRSVGLTEAGAVLYERIKPMLAGMDEAVLAVEAYQGTPMGVVRINLPSIAARIAVLPKLQQFRLAYPAVRLDLVIDNDITDVVAQGFDAGVRIGGQISRDMVAVRITPDLRMAVVGAPAYFADRPPPQVPAELKDHFCLTYKWKSTGALSQWRFDNGGSVFDVEVNNVLTLNDTDLLLLAACRGLGLACLVEDLVESALENKQLIRVLEPWCQFFPGFYLYYSERTHMPASLRAFIDFLKIGEPGLLMPKGLID</sequence>
<dbReference type="GO" id="GO:0006351">
    <property type="term" value="P:DNA-templated transcription"/>
    <property type="evidence" value="ECO:0007669"/>
    <property type="project" value="TreeGrafter"/>
</dbReference>
<proteinExistence type="inferred from homology"/>
<dbReference type="SUPFAM" id="SSF46785">
    <property type="entry name" value="Winged helix' DNA-binding domain"/>
    <property type="match status" value="1"/>
</dbReference>
<dbReference type="InterPro" id="IPR058163">
    <property type="entry name" value="LysR-type_TF_proteobact-type"/>
</dbReference>
<evidence type="ECO:0000313" key="6">
    <source>
        <dbReference type="EMBL" id="TCV96820.1"/>
    </source>
</evidence>